<evidence type="ECO:0000313" key="4">
    <source>
        <dbReference type="Proteomes" id="UP000316425"/>
    </source>
</evidence>
<dbReference type="InterPro" id="IPR014196">
    <property type="entry name" value="SpoIIM"/>
</dbReference>
<name>A0A556PTB1_9BACI</name>
<proteinExistence type="predicted"/>
<dbReference type="NCBIfam" id="TIGR02831">
    <property type="entry name" value="spo_II_M"/>
    <property type="match status" value="1"/>
</dbReference>
<reference evidence="3 4" key="1">
    <citation type="submission" date="2019-07" db="EMBL/GenBank/DDBJ databases">
        <title>Allobacillus sp. nov. SKP isolated from shrimp paste of Euphausiacea.</title>
        <authorList>
            <person name="Kanchanasin P."/>
            <person name="Tanasupawat S."/>
            <person name="Shi W."/>
            <person name="Wu L."/>
            <person name="Ma J."/>
        </authorList>
    </citation>
    <scope>NUCLEOTIDE SEQUENCE [LARGE SCALE GENOMIC DNA]</scope>
    <source>
        <strain evidence="3 4">SKP4-8</strain>
    </source>
</reference>
<evidence type="ECO:0000256" key="2">
    <source>
        <dbReference type="SAM" id="Phobius"/>
    </source>
</evidence>
<feature type="transmembrane region" description="Helical" evidence="2">
    <location>
        <begin position="111"/>
        <end position="132"/>
    </location>
</feature>
<evidence type="ECO:0000313" key="3">
    <source>
        <dbReference type="EMBL" id="TSJ67625.1"/>
    </source>
</evidence>
<comment type="subcellular location">
    <subcellularLocation>
        <location evidence="1">Cell membrane</location>
        <topology evidence="1">Multi-pass membrane protein</topology>
    </subcellularLocation>
    <text evidence="1">Localizes to the sporulation septum and to the second division site within the mother cell. Before the start of engulfment localizes to the septal midpoint, then spreads throughout the septum prior to becoming enriched at the leading edge of the engulfing membrane, where it remains until the completion of membrane migration. Some remain partially trapped at the septum during engulfment and upon completion of engulfment become dispersed in the outer forespore membrane. Localization of the MPD complex to the septal membrane is dependent on SpoIIB.</text>
</comment>
<dbReference type="AlphaFoldDB" id="A0A556PTB1"/>
<keyword evidence="1" id="KW-0749">Sporulation</keyword>
<dbReference type="GO" id="GO:0030435">
    <property type="term" value="P:sporulation resulting in formation of a cellular spore"/>
    <property type="evidence" value="ECO:0007669"/>
    <property type="project" value="UniProtKB-KW"/>
</dbReference>
<dbReference type="PIRSF" id="PIRSF038973">
    <property type="entry name" value="SpoIIM"/>
    <property type="match status" value="1"/>
</dbReference>
<feature type="transmembrane region" description="Helical" evidence="2">
    <location>
        <begin position="12"/>
        <end position="34"/>
    </location>
</feature>
<dbReference type="RefSeq" id="WP_144087384.1">
    <property type="nucleotide sequence ID" value="NZ_VMHE01000001.1"/>
</dbReference>
<keyword evidence="1 2" id="KW-0812">Transmembrane</keyword>
<evidence type="ECO:0000256" key="1">
    <source>
        <dbReference type="PIRNR" id="PIRNR038973"/>
    </source>
</evidence>
<gene>
    <name evidence="3" type="primary">spoIIM</name>
    <name evidence="3" type="ORF">FPQ13_00720</name>
</gene>
<dbReference type="Pfam" id="PF01944">
    <property type="entry name" value="SpoIIM"/>
    <property type="match status" value="1"/>
</dbReference>
<dbReference type="EMBL" id="VMHE01000001">
    <property type="protein sequence ID" value="TSJ67625.1"/>
    <property type="molecule type" value="Genomic_DNA"/>
</dbReference>
<comment type="subunit">
    <text evidence="1">Component of the MPD complex composed of SpoIIM, SpoIIP and SpoIID.</text>
</comment>
<keyword evidence="2" id="KW-1133">Transmembrane helix</keyword>
<comment type="caution">
    <text evidence="3">The sequence shown here is derived from an EMBL/GenBank/DDBJ whole genome shotgun (WGS) entry which is preliminary data.</text>
</comment>
<feature type="transmembrane region" description="Helical" evidence="2">
    <location>
        <begin position="81"/>
        <end position="104"/>
    </location>
</feature>
<comment type="function">
    <text evidence="1">Required for complete septum migration and engulfment of the forespore compartment during sporulation. Required for stabilizing and recruiting of SpoIIP to the septal membrane.</text>
</comment>
<feature type="transmembrane region" description="Helical" evidence="2">
    <location>
        <begin position="138"/>
        <end position="162"/>
    </location>
</feature>
<organism evidence="3 4">
    <name type="scientific">Allobacillus salarius</name>
    <dbReference type="NCBI Taxonomy" id="1955272"/>
    <lineage>
        <taxon>Bacteria</taxon>
        <taxon>Bacillati</taxon>
        <taxon>Bacillota</taxon>
        <taxon>Bacilli</taxon>
        <taxon>Bacillales</taxon>
        <taxon>Bacillaceae</taxon>
        <taxon>Allobacillus</taxon>
    </lineage>
</organism>
<dbReference type="OrthoDB" id="2065033at2"/>
<sequence>MKRWIKGSLYTIEPYISLYVFLFVLFVIGVIFGANLVGNLNFLQQQDLLFFVENYFQMLERPTDQAVLDSFLNILYTHGKYMIFLFLFGLSFVGLPIVWFLLFLKGVVVGFTVGFLVHQLAWDGFFISLVSIAPQNLLIIPAYLFLAAGSMIFSIRVMRLLFSRLGNKTSIGEVLSSYFKNLAISFCILLAGCVVEILISSQAIHLVIN</sequence>
<keyword evidence="1" id="KW-1003">Cell membrane</keyword>
<keyword evidence="1 2" id="KW-0472">Membrane</keyword>
<feature type="transmembrane region" description="Helical" evidence="2">
    <location>
        <begin position="182"/>
        <end position="208"/>
    </location>
</feature>
<accession>A0A556PTB1</accession>
<dbReference type="GO" id="GO:0005886">
    <property type="term" value="C:plasma membrane"/>
    <property type="evidence" value="ECO:0007669"/>
    <property type="project" value="UniProtKB-SubCell"/>
</dbReference>
<dbReference type="Proteomes" id="UP000316425">
    <property type="component" value="Unassembled WGS sequence"/>
</dbReference>
<dbReference type="InterPro" id="IPR002798">
    <property type="entry name" value="SpoIIM-like"/>
</dbReference>
<protein>
    <recommendedName>
        <fullName evidence="1">Stage II sporulation protein M</fullName>
    </recommendedName>
</protein>
<keyword evidence="4" id="KW-1185">Reference proteome</keyword>